<evidence type="ECO:0000259" key="3">
    <source>
        <dbReference type="Pfam" id="PF06458"/>
    </source>
</evidence>
<dbReference type="Gene3D" id="2.60.40.4270">
    <property type="entry name" value="Listeria-Bacteroides repeat domain"/>
    <property type="match status" value="1"/>
</dbReference>
<dbReference type="Gene3D" id="3.10.20.320">
    <property type="entry name" value="Putative peptidoglycan bound protein (lpxtg motif)"/>
    <property type="match status" value="1"/>
</dbReference>
<sequence length="793" mass="87164">MADDAVLYALWAWDQYDVVYKVDGEIVFTDTFGYGTEVTVRDIFQKTGYTVTGWSTDDAEVSDGKFVLRASDVVFTASSSINRYSYAVEFVDESGNSVAEKVSGTEYYGSTVDTVIKDVVGYTAPSEAVKVFISEDESKNVVRYVYKIIFYTITFDDGTVQTDVKYTVKDSSVDEPMVTKKKGYAGVWEEYVLDLTDKTVKAVYTPGYYRVEFVSEGNVFFWYDLEPGKEITLPSSIPSKDAEIRYVYTFSGWDGYTDGMVLGDDDVTFTAVFDSTVRKYAYTVEYVDGDGNAIADPVCGTADYGSTVYAEFKGIVGYMGPSDIFRQIVISEDESKNVVRYVYTILHYFVIYYVDGYLVFGDSYDYNTEVTVRETYQMTGHTVTDWSTDDVEVVDGKFILGTSDVAFNAVSTANPYDVIYKVDGETVFTDTFGYGTEVTVRDVFLKTGYTVTEWSTDDAEVSDGKFVLGASDVTFSAVSAANKYSYTIEYVDGEGNAIADPLSGTADYGSTVDAEVKTITGYAAPSGISHIAISEDESKNVVTYVYTIIVYTITFDDGTVQTDIKYTVKASSVDEPPITKKKGYTGVWEEYALDLTDKTVKAVYTAESYHVEFISDGAVFFAYGLEYGKEITLPSGTPSKDADVRYVYTFSGWDGYTEDMTVDGDITFVAVFFRTAAVAEDGSDLAVNVDEDNAVFSSDTISDVLSKAESDPSVTMTVSVGYGVVVFDNGSLRSLGSSEATLELYVLDPDDMTQTVRDVVGDNVAYSISFGPNKAFGGIVTVTVPYVLAEAIF</sequence>
<dbReference type="Proteomes" id="UP000273278">
    <property type="component" value="Chromosome"/>
</dbReference>
<feature type="domain" description="MucBP" evidence="3">
    <location>
        <begin position="88"/>
        <end position="147"/>
    </location>
</feature>
<evidence type="ECO:0000256" key="2">
    <source>
        <dbReference type="ARBA" id="ARBA00022737"/>
    </source>
</evidence>
<organism evidence="4 5">
    <name type="scientific">Methanomethylophilus alvi</name>
    <dbReference type="NCBI Taxonomy" id="1291540"/>
    <lineage>
        <taxon>Archaea</taxon>
        <taxon>Methanobacteriati</taxon>
        <taxon>Thermoplasmatota</taxon>
        <taxon>Thermoplasmata</taxon>
        <taxon>Methanomassiliicoccales</taxon>
        <taxon>Methanomethylophilaceae</taxon>
        <taxon>Methanomethylophilus</taxon>
    </lineage>
</organism>
<evidence type="ECO:0000256" key="1">
    <source>
        <dbReference type="ARBA" id="ARBA00004196"/>
    </source>
</evidence>
<dbReference type="AlphaFoldDB" id="A0A3G3IHS5"/>
<accession>A0A3G3IHS5</accession>
<dbReference type="Pfam" id="PF09479">
    <property type="entry name" value="Flg_new"/>
    <property type="match status" value="2"/>
</dbReference>
<dbReference type="InterPro" id="IPR042229">
    <property type="entry name" value="Listeria/Bacterioides_rpt_sf"/>
</dbReference>
<dbReference type="EMBL" id="CP017686">
    <property type="protein sequence ID" value="AYQ55062.1"/>
    <property type="molecule type" value="Genomic_DNA"/>
</dbReference>
<dbReference type="GeneID" id="41321700"/>
<dbReference type="InterPro" id="IPR013378">
    <property type="entry name" value="InlB-like_B-rpt"/>
</dbReference>
<dbReference type="Pfam" id="PF06458">
    <property type="entry name" value="MucBP"/>
    <property type="match status" value="3"/>
</dbReference>
<comment type="subcellular location">
    <subcellularLocation>
        <location evidence="1">Cell envelope</location>
    </subcellularLocation>
</comment>
<name>A0A3G3IHS5_9ARCH</name>
<evidence type="ECO:0000313" key="4">
    <source>
        <dbReference type="EMBL" id="AYQ55062.1"/>
    </source>
</evidence>
<proteinExistence type="predicted"/>
<evidence type="ECO:0000313" key="5">
    <source>
        <dbReference type="Proteomes" id="UP000273278"/>
    </source>
</evidence>
<dbReference type="InterPro" id="IPR009459">
    <property type="entry name" value="MucBP_dom"/>
</dbReference>
<gene>
    <name evidence="4" type="ORF">BKD89_04495</name>
</gene>
<feature type="domain" description="MucBP" evidence="3">
    <location>
        <begin position="487"/>
        <end position="547"/>
    </location>
</feature>
<feature type="domain" description="MucBP" evidence="3">
    <location>
        <begin position="283"/>
        <end position="344"/>
    </location>
</feature>
<reference evidence="4 5" key="1">
    <citation type="submission" date="2016-10" db="EMBL/GenBank/DDBJ databases">
        <title>Complete genome of the TMA-utilizing, human hosted archaeon Methanomethylophilus alvus Gen. nov, sp. nov., strain Mx-05, derived from a pure culture.</title>
        <authorList>
            <person name="Brugere J.-F."/>
            <person name="Ben Hania W."/>
            <person name="Chaudhary P.P."/>
            <person name="Gaci N."/>
            <person name="Borrel G."/>
            <person name="Cao Van Tuat L."/>
            <person name="Fardeau M.-L."/>
            <person name="Harris H.M.B."/>
            <person name="O'Toole P.W."/>
            <person name="Ollivier B."/>
        </authorList>
    </citation>
    <scope>NUCLEOTIDE SEQUENCE [LARGE SCALE GENOMIC DNA]</scope>
    <source>
        <strain evidence="4 5">Mx-05</strain>
    </source>
</reference>
<dbReference type="RefSeq" id="WP_015504802.1">
    <property type="nucleotide sequence ID" value="NZ_CP017686.1"/>
</dbReference>
<protein>
    <recommendedName>
        <fullName evidence="3">MucBP domain-containing protein</fullName>
    </recommendedName>
</protein>
<keyword evidence="2" id="KW-0677">Repeat</keyword>